<keyword evidence="2" id="KW-1185">Reference proteome</keyword>
<name>A0A5B7HVA4_PORTR</name>
<gene>
    <name evidence="1" type="ORF">E2C01_066668</name>
</gene>
<organism evidence="1 2">
    <name type="scientific">Portunus trituberculatus</name>
    <name type="common">Swimming crab</name>
    <name type="synonym">Neptunus trituberculatus</name>
    <dbReference type="NCBI Taxonomy" id="210409"/>
    <lineage>
        <taxon>Eukaryota</taxon>
        <taxon>Metazoa</taxon>
        <taxon>Ecdysozoa</taxon>
        <taxon>Arthropoda</taxon>
        <taxon>Crustacea</taxon>
        <taxon>Multicrustacea</taxon>
        <taxon>Malacostraca</taxon>
        <taxon>Eumalacostraca</taxon>
        <taxon>Eucarida</taxon>
        <taxon>Decapoda</taxon>
        <taxon>Pleocyemata</taxon>
        <taxon>Brachyura</taxon>
        <taxon>Eubrachyura</taxon>
        <taxon>Portunoidea</taxon>
        <taxon>Portunidae</taxon>
        <taxon>Portuninae</taxon>
        <taxon>Portunus</taxon>
    </lineage>
</organism>
<comment type="caution">
    <text evidence="1">The sequence shown here is derived from an EMBL/GenBank/DDBJ whole genome shotgun (WGS) entry which is preliminary data.</text>
</comment>
<dbReference type="EMBL" id="VSRR010034609">
    <property type="protein sequence ID" value="MPC72364.1"/>
    <property type="molecule type" value="Genomic_DNA"/>
</dbReference>
<proteinExistence type="predicted"/>
<sequence>MAGGRMATVTHPHLHSQCPACGMPGATVQGAQWSHGECTLGVRLPGVVLEIRSPATSQPALA</sequence>
<evidence type="ECO:0000313" key="2">
    <source>
        <dbReference type="Proteomes" id="UP000324222"/>
    </source>
</evidence>
<dbReference type="AlphaFoldDB" id="A0A5B7HVA4"/>
<reference evidence="1 2" key="1">
    <citation type="submission" date="2019-05" db="EMBL/GenBank/DDBJ databases">
        <title>Another draft genome of Portunus trituberculatus and its Hox gene families provides insights of decapod evolution.</title>
        <authorList>
            <person name="Jeong J.-H."/>
            <person name="Song I."/>
            <person name="Kim S."/>
            <person name="Choi T."/>
            <person name="Kim D."/>
            <person name="Ryu S."/>
            <person name="Kim W."/>
        </authorList>
    </citation>
    <scope>NUCLEOTIDE SEQUENCE [LARGE SCALE GENOMIC DNA]</scope>
    <source>
        <tissue evidence="1">Muscle</tissue>
    </source>
</reference>
<evidence type="ECO:0000313" key="1">
    <source>
        <dbReference type="EMBL" id="MPC72364.1"/>
    </source>
</evidence>
<dbReference type="Proteomes" id="UP000324222">
    <property type="component" value="Unassembled WGS sequence"/>
</dbReference>
<accession>A0A5B7HVA4</accession>
<protein>
    <submittedName>
        <fullName evidence="1">Uncharacterized protein</fullName>
    </submittedName>
</protein>